<gene>
    <name evidence="1" type="ORF">FL622_05340</name>
</gene>
<comment type="caution">
    <text evidence="1">The sequence shown here is derived from an EMBL/GenBank/DDBJ whole genome shotgun (WGS) entry which is preliminary data.</text>
</comment>
<dbReference type="OrthoDB" id="9804823at2"/>
<sequence>MLTRQGTMRLWISAITKAEILYGIGLLPAGKRRDALELAARQMFEFDFSGNCLAFDDEAAGFYATEVLGRRQAGLTTTTEDAQIAAIALCHQLPLATRNTRDFALIDGLSVTDPWRAG</sequence>
<keyword evidence="2" id="KW-1185">Reference proteome</keyword>
<accession>A0A550JHD3</accession>
<dbReference type="SUPFAM" id="SSF88723">
    <property type="entry name" value="PIN domain-like"/>
    <property type="match status" value="1"/>
</dbReference>
<dbReference type="EMBL" id="VJVV01000003">
    <property type="protein sequence ID" value="TRO82612.1"/>
    <property type="molecule type" value="Genomic_DNA"/>
</dbReference>
<dbReference type="InterPro" id="IPR029060">
    <property type="entry name" value="PIN-like_dom_sf"/>
</dbReference>
<reference evidence="1 2" key="1">
    <citation type="submission" date="2019-07" db="EMBL/GenBank/DDBJ databases">
        <title>Insights of Desulfuromonas acetexigens electromicrobiology.</title>
        <authorList>
            <person name="Katuri K."/>
            <person name="Sapireddy V."/>
            <person name="Shaw D.R."/>
            <person name="Saikaly P."/>
        </authorList>
    </citation>
    <scope>NUCLEOTIDE SEQUENCE [LARGE SCALE GENOMIC DNA]</scope>
    <source>
        <strain evidence="1 2">2873</strain>
    </source>
</reference>
<dbReference type="RefSeq" id="WP_092056772.1">
    <property type="nucleotide sequence ID" value="NZ_FOJJ01000023.1"/>
</dbReference>
<protein>
    <submittedName>
        <fullName evidence="1">Type II toxin-antitoxin system VapC family toxin</fullName>
    </submittedName>
</protein>
<name>A0A550JHD3_9BACT</name>
<dbReference type="Proteomes" id="UP000317155">
    <property type="component" value="Unassembled WGS sequence"/>
</dbReference>
<dbReference type="AlphaFoldDB" id="A0A550JHD3"/>
<evidence type="ECO:0000313" key="1">
    <source>
        <dbReference type="EMBL" id="TRO82612.1"/>
    </source>
</evidence>
<organism evidence="1 2">
    <name type="scientific">Trichloromonas acetexigens</name>
    <dbReference type="NCBI Taxonomy" id="38815"/>
    <lineage>
        <taxon>Bacteria</taxon>
        <taxon>Pseudomonadati</taxon>
        <taxon>Thermodesulfobacteriota</taxon>
        <taxon>Desulfuromonadia</taxon>
        <taxon>Desulfuromonadales</taxon>
        <taxon>Trichloromonadaceae</taxon>
        <taxon>Trichloromonas</taxon>
    </lineage>
</organism>
<proteinExistence type="predicted"/>
<dbReference type="Gene3D" id="3.40.50.1010">
    <property type="entry name" value="5'-nuclease"/>
    <property type="match status" value="1"/>
</dbReference>
<evidence type="ECO:0000313" key="2">
    <source>
        <dbReference type="Proteomes" id="UP000317155"/>
    </source>
</evidence>